<comment type="subcellular location">
    <subcellularLocation>
        <location evidence="1">Cell membrane</location>
        <topology evidence="1">Multi-pass membrane protein</topology>
    </subcellularLocation>
</comment>
<organism evidence="12 13">
    <name type="scientific">Desulfitobacterium dehalogenans (strain ATCC 51507 / DSM 9161 / JW/IU-DC1)</name>
    <dbReference type="NCBI Taxonomy" id="756499"/>
    <lineage>
        <taxon>Bacteria</taxon>
        <taxon>Bacillati</taxon>
        <taxon>Bacillota</taxon>
        <taxon>Clostridia</taxon>
        <taxon>Eubacteriales</taxon>
        <taxon>Desulfitobacteriaceae</taxon>
        <taxon>Desulfitobacterium</taxon>
    </lineage>
</organism>
<dbReference type="PROSITE" id="PS50893">
    <property type="entry name" value="ABC_TRANSPORTER_2"/>
    <property type="match status" value="1"/>
</dbReference>
<dbReference type="PROSITE" id="PS00211">
    <property type="entry name" value="ABC_TRANSPORTER_1"/>
    <property type="match status" value="1"/>
</dbReference>
<evidence type="ECO:0000256" key="8">
    <source>
        <dbReference type="ARBA" id="ARBA00023136"/>
    </source>
</evidence>
<feature type="transmembrane region" description="Helical" evidence="9">
    <location>
        <begin position="134"/>
        <end position="152"/>
    </location>
</feature>
<feature type="domain" description="ABC transmembrane type-1" evidence="11">
    <location>
        <begin position="17"/>
        <end position="304"/>
    </location>
</feature>
<dbReference type="eggNOG" id="COG1132">
    <property type="taxonomic scope" value="Bacteria"/>
</dbReference>
<evidence type="ECO:0000256" key="5">
    <source>
        <dbReference type="ARBA" id="ARBA00022741"/>
    </source>
</evidence>
<accession>I4A895</accession>
<dbReference type="KEGG" id="ddh:Desde_1784"/>
<dbReference type="RefSeq" id="WP_014793668.1">
    <property type="nucleotide sequence ID" value="NC_018017.1"/>
</dbReference>
<keyword evidence="2" id="KW-0813">Transport</keyword>
<dbReference type="PANTHER" id="PTHR43394:SF1">
    <property type="entry name" value="ATP-BINDING CASSETTE SUB-FAMILY B MEMBER 10, MITOCHONDRIAL"/>
    <property type="match status" value="1"/>
</dbReference>
<dbReference type="Gene3D" id="1.20.1560.10">
    <property type="entry name" value="ABC transporter type 1, transmembrane domain"/>
    <property type="match status" value="1"/>
</dbReference>
<keyword evidence="4 9" id="KW-0812">Transmembrane</keyword>
<dbReference type="GO" id="GO:0005886">
    <property type="term" value="C:plasma membrane"/>
    <property type="evidence" value="ECO:0007669"/>
    <property type="project" value="UniProtKB-SubCell"/>
</dbReference>
<dbReference type="Gene3D" id="3.40.50.300">
    <property type="entry name" value="P-loop containing nucleotide triphosphate hydrolases"/>
    <property type="match status" value="1"/>
</dbReference>
<evidence type="ECO:0000313" key="13">
    <source>
        <dbReference type="Proteomes" id="UP000006053"/>
    </source>
</evidence>
<dbReference type="InterPro" id="IPR003439">
    <property type="entry name" value="ABC_transporter-like_ATP-bd"/>
</dbReference>
<gene>
    <name evidence="12" type="ordered locus">Desde_1784</name>
</gene>
<evidence type="ECO:0000256" key="7">
    <source>
        <dbReference type="ARBA" id="ARBA00022989"/>
    </source>
</evidence>
<dbReference type="InterPro" id="IPR036640">
    <property type="entry name" value="ABC1_TM_sf"/>
</dbReference>
<dbReference type="GO" id="GO:0005524">
    <property type="term" value="F:ATP binding"/>
    <property type="evidence" value="ECO:0007669"/>
    <property type="project" value="UniProtKB-KW"/>
</dbReference>
<evidence type="ECO:0000256" key="2">
    <source>
        <dbReference type="ARBA" id="ARBA00022448"/>
    </source>
</evidence>
<dbReference type="GO" id="GO:0015421">
    <property type="term" value="F:ABC-type oligopeptide transporter activity"/>
    <property type="evidence" value="ECO:0007669"/>
    <property type="project" value="TreeGrafter"/>
</dbReference>
<evidence type="ECO:0000313" key="12">
    <source>
        <dbReference type="EMBL" id="AFM00180.1"/>
    </source>
</evidence>
<dbReference type="CDD" id="cd18548">
    <property type="entry name" value="ABC_6TM_Tm287_like"/>
    <property type="match status" value="1"/>
</dbReference>
<keyword evidence="6" id="KW-0067">ATP-binding</keyword>
<reference evidence="13" key="1">
    <citation type="submission" date="2012-06" db="EMBL/GenBank/DDBJ databases">
        <title>Complete sequence of Desulfitobacterium dehalogenans ATCC 51507.</title>
        <authorList>
            <person name="Lucas S."/>
            <person name="Han J."/>
            <person name="Lapidus A."/>
            <person name="Cheng J.-F."/>
            <person name="Goodwin L."/>
            <person name="Pitluck S."/>
            <person name="Peters L."/>
            <person name="Ovchinnikova G."/>
            <person name="Teshima H."/>
            <person name="Detter J.C."/>
            <person name="Han C."/>
            <person name="Tapia R."/>
            <person name="Land M."/>
            <person name="Hauser L."/>
            <person name="Kyrpides N."/>
            <person name="Ivanova N."/>
            <person name="Pagani I."/>
            <person name="Kruse T."/>
            <person name="de Vos W.M."/>
            <person name="Smidt H."/>
            <person name="Woyke T."/>
        </authorList>
    </citation>
    <scope>NUCLEOTIDE SEQUENCE [LARGE SCALE GENOMIC DNA]</scope>
    <source>
        <strain evidence="13">ATCC 51507 / DSM 9161 / JW/IU-DC1</strain>
    </source>
</reference>
<dbReference type="OrthoDB" id="9762778at2"/>
<feature type="transmembrane region" description="Helical" evidence="9">
    <location>
        <begin position="279"/>
        <end position="303"/>
    </location>
</feature>
<name>I4A895_DESDJ</name>
<feature type="transmembrane region" description="Helical" evidence="9">
    <location>
        <begin position="236"/>
        <end position="259"/>
    </location>
</feature>
<evidence type="ECO:0000259" key="11">
    <source>
        <dbReference type="PROSITE" id="PS50929"/>
    </source>
</evidence>
<evidence type="ECO:0000256" key="6">
    <source>
        <dbReference type="ARBA" id="ARBA00022840"/>
    </source>
</evidence>
<sequence>MIRKLAESIREYKKATLLTPLFVALEVTMEVMIPLLMANLIDYGIDAGDMNYIAKMGGALLVAAFISLAFGLLAGRTAAVASAGFAQNLRKDMFYRVQGFSFSNIDKFSTASIVTRLTTDVTNVQNSFQMLTRMAIRSPIMLVFALLVSFRIDQKLSLIFLGSIPILGVGLWLIMSNAHPIFARVFRTYDKLNSVVQENLRGIRVVKSFVREDFETEKFTAISGSIYKDFTKAERLLVFNMPLMQFCMYACILLVSWFGARAIVASGGDPVLGLSTGELLSLITYAILILMSLMMLSMVFVMLTISRASAERIVELLGEESNLRNNDYPVYQVRNGDISFENVSFSYGNNTEKSVLANINLKIKAGETIGILGGTGSSKSTLVQLIPRLYDVTQGQVKVGGVDVREYDLETLRNEVAMVLQKNVLFSGTIKENLRWGNENATGEELIHACKLAHAHDFIEGFPEKYDTLLEQGGVNLSGGQKQRLCIARALLKNPKILILDDSTSAVDMETDAQIRRVLGEEIPNTTKLIIAQRVSSVQDADKIVVMDDGKISAVGSHEELLQSCDIYREVYESQAKGGKNDDGI</sequence>
<dbReference type="AlphaFoldDB" id="I4A895"/>
<evidence type="ECO:0000259" key="10">
    <source>
        <dbReference type="PROSITE" id="PS50893"/>
    </source>
</evidence>
<feature type="transmembrane region" description="Helical" evidence="9">
    <location>
        <begin position="61"/>
        <end position="86"/>
    </location>
</feature>
<dbReference type="PROSITE" id="PS50929">
    <property type="entry name" value="ABC_TM1F"/>
    <property type="match status" value="1"/>
</dbReference>
<dbReference type="SMART" id="SM00382">
    <property type="entry name" value="AAA"/>
    <property type="match status" value="1"/>
</dbReference>
<feature type="transmembrane region" description="Helical" evidence="9">
    <location>
        <begin position="21"/>
        <end position="41"/>
    </location>
</feature>
<keyword evidence="7 9" id="KW-1133">Transmembrane helix</keyword>
<dbReference type="EMBL" id="CP003348">
    <property type="protein sequence ID" value="AFM00180.1"/>
    <property type="molecule type" value="Genomic_DNA"/>
</dbReference>
<dbReference type="GO" id="GO:0016887">
    <property type="term" value="F:ATP hydrolysis activity"/>
    <property type="evidence" value="ECO:0007669"/>
    <property type="project" value="InterPro"/>
</dbReference>
<evidence type="ECO:0000256" key="4">
    <source>
        <dbReference type="ARBA" id="ARBA00022692"/>
    </source>
</evidence>
<dbReference type="HOGENOM" id="CLU_000604_84_3_9"/>
<evidence type="ECO:0000256" key="9">
    <source>
        <dbReference type="SAM" id="Phobius"/>
    </source>
</evidence>
<keyword evidence="8 9" id="KW-0472">Membrane</keyword>
<feature type="domain" description="ABC transporter" evidence="10">
    <location>
        <begin position="338"/>
        <end position="574"/>
    </location>
</feature>
<dbReference type="Proteomes" id="UP000006053">
    <property type="component" value="Chromosome"/>
</dbReference>
<proteinExistence type="predicted"/>
<dbReference type="SUPFAM" id="SSF52540">
    <property type="entry name" value="P-loop containing nucleoside triphosphate hydrolases"/>
    <property type="match status" value="1"/>
</dbReference>
<evidence type="ECO:0000256" key="1">
    <source>
        <dbReference type="ARBA" id="ARBA00004651"/>
    </source>
</evidence>
<evidence type="ECO:0000256" key="3">
    <source>
        <dbReference type="ARBA" id="ARBA00022475"/>
    </source>
</evidence>
<protein>
    <submittedName>
        <fullName evidence="12">ABC-type multidrug transport system, ATPase and permease component</fullName>
    </submittedName>
</protein>
<keyword evidence="13" id="KW-1185">Reference proteome</keyword>
<dbReference type="STRING" id="756499.Desde_1784"/>
<feature type="transmembrane region" description="Helical" evidence="9">
    <location>
        <begin position="158"/>
        <end position="175"/>
    </location>
</feature>
<dbReference type="FunFam" id="3.40.50.300:FF:000221">
    <property type="entry name" value="Multidrug ABC transporter ATP-binding protein"/>
    <property type="match status" value="1"/>
</dbReference>
<keyword evidence="5" id="KW-0547">Nucleotide-binding</keyword>
<dbReference type="InterPro" id="IPR017871">
    <property type="entry name" value="ABC_transporter-like_CS"/>
</dbReference>
<reference evidence="12 13" key="2">
    <citation type="journal article" date="2015" name="J. Bacteriol.">
        <title>Genomic, proteomic, and biochemical analysis of the organohalide respiratory pathway in Desulfitobacterium dehalogenans.</title>
        <authorList>
            <person name="Kruse T."/>
            <person name="van de Pas B.A."/>
            <person name="Atteia A."/>
            <person name="Krab K."/>
            <person name="Hagen W.R."/>
            <person name="Goodwin L."/>
            <person name="Chain P."/>
            <person name="Boeren S."/>
            <person name="Maphosa F."/>
            <person name="Schraa G."/>
            <person name="de Vos W.M."/>
            <person name="van der Oost J."/>
            <person name="Smidt H."/>
            <person name="Stams A.J."/>
        </authorList>
    </citation>
    <scope>NUCLEOTIDE SEQUENCE [LARGE SCALE GENOMIC DNA]</scope>
    <source>
        <strain evidence="13">ATCC 51507 / DSM 9161 / JW/IU-DC1</strain>
    </source>
</reference>
<dbReference type="InterPro" id="IPR039421">
    <property type="entry name" value="Type_1_exporter"/>
</dbReference>
<dbReference type="PANTHER" id="PTHR43394">
    <property type="entry name" value="ATP-DEPENDENT PERMEASE MDL1, MITOCHONDRIAL"/>
    <property type="match status" value="1"/>
</dbReference>
<dbReference type="InterPro" id="IPR011527">
    <property type="entry name" value="ABC1_TM_dom"/>
</dbReference>
<dbReference type="InterPro" id="IPR003593">
    <property type="entry name" value="AAA+_ATPase"/>
</dbReference>
<dbReference type="InterPro" id="IPR027417">
    <property type="entry name" value="P-loop_NTPase"/>
</dbReference>
<keyword evidence="3" id="KW-1003">Cell membrane</keyword>
<dbReference type="SUPFAM" id="SSF90123">
    <property type="entry name" value="ABC transporter transmembrane region"/>
    <property type="match status" value="1"/>
</dbReference>
<dbReference type="Pfam" id="PF00664">
    <property type="entry name" value="ABC_membrane"/>
    <property type="match status" value="1"/>
</dbReference>
<dbReference type="Pfam" id="PF00005">
    <property type="entry name" value="ABC_tran"/>
    <property type="match status" value="1"/>
</dbReference>